<reference evidence="2" key="1">
    <citation type="submission" date="2021-02" db="EMBL/GenBank/DDBJ databases">
        <authorList>
            <person name="Nowell W R."/>
        </authorList>
    </citation>
    <scope>NUCLEOTIDE SEQUENCE</scope>
    <source>
        <strain evidence="2">Ploen Becks lab</strain>
    </source>
</reference>
<evidence type="ECO:0000313" key="2">
    <source>
        <dbReference type="EMBL" id="CAF0941664.1"/>
    </source>
</evidence>
<dbReference type="InterPro" id="IPR012337">
    <property type="entry name" value="RNaseH-like_sf"/>
</dbReference>
<feature type="domain" description="HAT C-terminal dimerisation" evidence="1">
    <location>
        <begin position="470"/>
        <end position="537"/>
    </location>
</feature>
<dbReference type="SUPFAM" id="SSF56219">
    <property type="entry name" value="DNase I-like"/>
    <property type="match status" value="1"/>
</dbReference>
<dbReference type="PANTHER" id="PTHR33395:SF22">
    <property type="entry name" value="REVERSE TRANSCRIPTASE DOMAIN-CONTAINING PROTEIN"/>
    <property type="match status" value="1"/>
</dbReference>
<dbReference type="SUPFAM" id="SSF53098">
    <property type="entry name" value="Ribonuclease H-like"/>
    <property type="match status" value="1"/>
</dbReference>
<dbReference type="InterPro" id="IPR008906">
    <property type="entry name" value="HATC_C_dom"/>
</dbReference>
<dbReference type="AlphaFoldDB" id="A0A814CL19"/>
<gene>
    <name evidence="2" type="ORF">OXX778_LOCUS13461</name>
</gene>
<dbReference type="EMBL" id="CAJNOC010002590">
    <property type="protein sequence ID" value="CAF0941664.1"/>
    <property type="molecule type" value="Genomic_DNA"/>
</dbReference>
<sequence>MMDFNHLKFLHINCQSINPSTKKIQIEKIALNHEIDIIRRIEFQTKNSLKCEIIVLSDILINYEEIVGVELELENSQKLAIFSYYSSPDSTLNTQFFEYISNEFSNFILLGDLNAKINYETNMIKSTNGLEVQADQLVSNINEAIEVSKNKFSVAQTTNQVLTIPEDLIKLINDNKIVENPNEIAETFAEYLSETFTNEIDNNLENNQQFSKPSFIIFDYISSEEIIDAITKLNQKAATGIDGISNKALNNVPFNALKFIHKIFYSSLKMGHIPIKWKKAKIILIHKKEKPPDLASCYRPISLLSFFYIIQSQILADESTDSNQRYCLQVLCKDLDSFNKKPPVLLDTIYLDETNHRTVSQAIIIRRLRYKTFLSDVKADNVIIPPEAVITRWNTWFKALLYHVKYWSFLVTFVADECRIYSETESMSELLELLKDESVKSDAIFVSENCENFMILQFSTEWLLYSDIVKETNFETVFNIDEFWISNRKTLPQLFEIAEWLLYFPTNSADCERAISSYNNILSDQRNRILKDNKSILNFILFNGKRFESKLNDNEVLEENNSCIELSDTE</sequence>
<accession>A0A814CL19</accession>
<dbReference type="GO" id="GO:0046983">
    <property type="term" value="F:protein dimerization activity"/>
    <property type="evidence" value="ECO:0007669"/>
    <property type="project" value="InterPro"/>
</dbReference>
<proteinExistence type="predicted"/>
<dbReference type="OrthoDB" id="8065135at2759"/>
<dbReference type="Proteomes" id="UP000663879">
    <property type="component" value="Unassembled WGS sequence"/>
</dbReference>
<dbReference type="Pfam" id="PF05699">
    <property type="entry name" value="Dimer_Tnp_hAT"/>
    <property type="match status" value="1"/>
</dbReference>
<evidence type="ECO:0000259" key="1">
    <source>
        <dbReference type="Pfam" id="PF05699"/>
    </source>
</evidence>
<name>A0A814CL19_9BILA</name>
<keyword evidence="3" id="KW-1185">Reference proteome</keyword>
<dbReference type="PANTHER" id="PTHR33395">
    <property type="entry name" value="TRANSCRIPTASE, PUTATIVE-RELATED-RELATED"/>
    <property type="match status" value="1"/>
</dbReference>
<dbReference type="InterPro" id="IPR036691">
    <property type="entry name" value="Endo/exonu/phosph_ase_sf"/>
</dbReference>
<comment type="caution">
    <text evidence="2">The sequence shown here is derived from an EMBL/GenBank/DDBJ whole genome shotgun (WGS) entry which is preliminary data.</text>
</comment>
<evidence type="ECO:0000313" key="3">
    <source>
        <dbReference type="Proteomes" id="UP000663879"/>
    </source>
</evidence>
<organism evidence="2 3">
    <name type="scientific">Brachionus calyciflorus</name>
    <dbReference type="NCBI Taxonomy" id="104777"/>
    <lineage>
        <taxon>Eukaryota</taxon>
        <taxon>Metazoa</taxon>
        <taxon>Spiralia</taxon>
        <taxon>Gnathifera</taxon>
        <taxon>Rotifera</taxon>
        <taxon>Eurotatoria</taxon>
        <taxon>Monogononta</taxon>
        <taxon>Pseudotrocha</taxon>
        <taxon>Ploima</taxon>
        <taxon>Brachionidae</taxon>
        <taxon>Brachionus</taxon>
    </lineage>
</organism>
<protein>
    <recommendedName>
        <fullName evidence="1">HAT C-terminal dimerisation domain-containing protein</fullName>
    </recommendedName>
</protein>